<dbReference type="InterPro" id="IPR001436">
    <property type="entry name" value="Alpha-crystallin/sHSP_animal"/>
</dbReference>
<keyword evidence="1 8" id="KW-0346">Stress response</keyword>
<proteinExistence type="evidence at transcript level"/>
<feature type="domain" description="SHSP" evidence="7">
    <location>
        <begin position="60"/>
        <end position="169"/>
    </location>
</feature>
<accession>A0A5B8NHU9</accession>
<evidence type="ECO:0000313" key="8">
    <source>
        <dbReference type="EMBL" id="QDZ38466.1"/>
    </source>
</evidence>
<dbReference type="GO" id="GO:0005737">
    <property type="term" value="C:cytoplasm"/>
    <property type="evidence" value="ECO:0007669"/>
    <property type="project" value="TreeGrafter"/>
</dbReference>
<keyword evidence="3" id="KW-0479">Metal-binding</keyword>
<dbReference type="AlphaFoldDB" id="A0A5B8NHU9"/>
<feature type="binding site" evidence="3">
    <location>
        <position position="110"/>
    </location>
    <ligand>
        <name>Zn(2+)</name>
        <dbReference type="ChEBI" id="CHEBI:29105"/>
        <label>1</label>
    </ligand>
</feature>
<dbReference type="GO" id="GO:0042026">
    <property type="term" value="P:protein refolding"/>
    <property type="evidence" value="ECO:0007669"/>
    <property type="project" value="TreeGrafter"/>
</dbReference>
<keyword evidence="3" id="KW-0862">Zinc</keyword>
<dbReference type="EMBL" id="MK395544">
    <property type="protein sequence ID" value="QDZ38466.1"/>
    <property type="molecule type" value="mRNA"/>
</dbReference>
<evidence type="ECO:0000256" key="5">
    <source>
        <dbReference type="RuleBase" id="RU003616"/>
    </source>
</evidence>
<reference evidence="8" key="1">
    <citation type="submission" date="2019-01" db="EMBL/GenBank/DDBJ databases">
        <title>cDNA cloning and sequence analysis of five small heat shock proteins in the cigarette beetle Lasioderma serricorne.</title>
        <authorList>
            <person name="Yang W.-J."/>
            <person name="Xu K.-K."/>
            <person name="Yan Y."/>
            <person name="Li C."/>
        </authorList>
    </citation>
    <scope>NUCLEOTIDE SEQUENCE</scope>
</reference>
<evidence type="ECO:0000256" key="1">
    <source>
        <dbReference type="ARBA" id="ARBA00023016"/>
    </source>
</evidence>
<dbReference type="PROSITE" id="PS01031">
    <property type="entry name" value="SHSP"/>
    <property type="match status" value="1"/>
</dbReference>
<dbReference type="SUPFAM" id="SSF49764">
    <property type="entry name" value="HSP20-like chaperones"/>
    <property type="match status" value="1"/>
</dbReference>
<dbReference type="GO" id="GO:0009408">
    <property type="term" value="P:response to heat"/>
    <property type="evidence" value="ECO:0007669"/>
    <property type="project" value="UniProtKB-ARBA"/>
</dbReference>
<evidence type="ECO:0000256" key="2">
    <source>
        <dbReference type="PIRNR" id="PIRNR036514"/>
    </source>
</evidence>
<organism evidence="8">
    <name type="scientific">Lasioderma serricorne</name>
    <name type="common">cigarette beetle</name>
    <dbReference type="NCBI Taxonomy" id="295660"/>
    <lineage>
        <taxon>Eukaryota</taxon>
        <taxon>Metazoa</taxon>
        <taxon>Ecdysozoa</taxon>
        <taxon>Arthropoda</taxon>
        <taxon>Hexapoda</taxon>
        <taxon>Insecta</taxon>
        <taxon>Pterygota</taxon>
        <taxon>Neoptera</taxon>
        <taxon>Endopterygota</taxon>
        <taxon>Coleoptera</taxon>
        <taxon>Polyphaga</taxon>
        <taxon>Bostrichiformia</taxon>
        <taxon>Ptinidae</taxon>
        <taxon>Xyletininae</taxon>
        <taxon>Lasioderma</taxon>
    </lineage>
</organism>
<evidence type="ECO:0000256" key="6">
    <source>
        <dbReference type="SAM" id="MobiDB-lite"/>
    </source>
</evidence>
<dbReference type="InterPro" id="IPR008978">
    <property type="entry name" value="HSP20-like_chaperone"/>
</dbReference>
<dbReference type="GO" id="GO:0005634">
    <property type="term" value="C:nucleus"/>
    <property type="evidence" value="ECO:0007669"/>
    <property type="project" value="TreeGrafter"/>
</dbReference>
<dbReference type="PRINTS" id="PR00299">
    <property type="entry name" value="ACRYSTALLIN"/>
</dbReference>
<dbReference type="InterPro" id="IPR002068">
    <property type="entry name" value="A-crystallin/Hsp20_dom"/>
</dbReference>
<sequence length="194" mass="22151">MSLIPFLYSDPIVDLVRPSRLFNQQFGLHLDPEDFLTPTVLSPVPQITRCPFLYYRPWTSAAATKDAGSTVKFDKDKFEVDLDVAQFKPEEVTVKLTGDREITVEGKHEEKEDEHGYISRRFTRRYILPKGVDVEKVASSLSSDGVLKITAPRVDEKKAIESERKVEVKQTGEPAKIENKKAEKKEETKEEPKK</sequence>
<protein>
    <submittedName>
        <fullName evidence="8">Small heat shock protein 22.2</fullName>
    </submittedName>
</protein>
<evidence type="ECO:0000259" key="7">
    <source>
        <dbReference type="PROSITE" id="PS01031"/>
    </source>
</evidence>
<dbReference type="Pfam" id="PF00011">
    <property type="entry name" value="HSP20"/>
    <property type="match status" value="1"/>
</dbReference>
<dbReference type="PANTHER" id="PTHR45640:SF13">
    <property type="entry name" value="HEAT SHOCK PROTEIN 22-RELATED"/>
    <property type="match status" value="1"/>
</dbReference>
<dbReference type="GO" id="GO:0051082">
    <property type="term" value="F:unfolded protein binding"/>
    <property type="evidence" value="ECO:0007669"/>
    <property type="project" value="TreeGrafter"/>
</dbReference>
<dbReference type="Gene3D" id="2.60.40.790">
    <property type="match status" value="1"/>
</dbReference>
<evidence type="ECO:0000256" key="4">
    <source>
        <dbReference type="PROSITE-ProRule" id="PRU00285"/>
    </source>
</evidence>
<name>A0A5B8NHU9_9COLE</name>
<dbReference type="InterPro" id="IPR055269">
    <property type="entry name" value="Alpha-crystallin/HSP_16"/>
</dbReference>
<feature type="binding site" evidence="3">
    <location>
        <position position="108"/>
    </location>
    <ligand>
        <name>Zn(2+)</name>
        <dbReference type="ChEBI" id="CHEBI:29105"/>
        <label>1</label>
    </ligand>
</feature>
<comment type="similarity">
    <text evidence="2 4 5">Belongs to the small heat shock protein (HSP20) family.</text>
</comment>
<dbReference type="CDD" id="cd06526">
    <property type="entry name" value="metazoan_ACD"/>
    <property type="match status" value="1"/>
</dbReference>
<feature type="region of interest" description="Disordered" evidence="6">
    <location>
        <begin position="163"/>
        <end position="194"/>
    </location>
</feature>
<evidence type="ECO:0000256" key="3">
    <source>
        <dbReference type="PIRSR" id="PIRSR036514-1"/>
    </source>
</evidence>
<dbReference type="PANTHER" id="PTHR45640">
    <property type="entry name" value="HEAT SHOCK PROTEIN HSP-12.2-RELATED"/>
    <property type="match status" value="1"/>
</dbReference>
<feature type="binding site" evidence="3">
    <location>
        <position position="115"/>
    </location>
    <ligand>
        <name>Zn(2+)</name>
        <dbReference type="ChEBI" id="CHEBI:29105"/>
        <label>1</label>
    </ligand>
</feature>
<dbReference type="PIRSF" id="PIRSF036514">
    <property type="entry name" value="Sm_HSP_B1"/>
    <property type="match status" value="1"/>
</dbReference>
<dbReference type="GO" id="GO:0046872">
    <property type="term" value="F:metal ion binding"/>
    <property type="evidence" value="ECO:0007669"/>
    <property type="project" value="UniProtKB-KW"/>
</dbReference>